<evidence type="ECO:0000313" key="3">
    <source>
        <dbReference type="Proteomes" id="UP000290849"/>
    </source>
</evidence>
<accession>A0A4Q1HH67</accession>
<reference evidence="2 3" key="1">
    <citation type="journal article" date="2017" name="Int. J. Syst. Evol. Microbiol.">
        <title>Achromobacter aloeverae sp. nov., isolated from the root of Aloe vera (L.) Burm.f.</title>
        <authorList>
            <person name="Kuncharoen N."/>
            <person name="Muramatsu Y."/>
            <person name="Shibata C."/>
            <person name="Kamakura Y."/>
            <person name="Nakagawa Y."/>
            <person name="Tanasupawat S."/>
        </authorList>
    </citation>
    <scope>NUCLEOTIDE SEQUENCE [LARGE SCALE GENOMIC DNA]</scope>
    <source>
        <strain evidence="2 3">AVA-1</strain>
    </source>
</reference>
<evidence type="ECO:0000256" key="1">
    <source>
        <dbReference type="SAM" id="MobiDB-lite"/>
    </source>
</evidence>
<feature type="compositionally biased region" description="Polar residues" evidence="1">
    <location>
        <begin position="1"/>
        <end position="14"/>
    </location>
</feature>
<feature type="compositionally biased region" description="Basic and acidic residues" evidence="1">
    <location>
        <begin position="15"/>
        <end position="25"/>
    </location>
</feature>
<dbReference type="EMBL" id="PYAL01000005">
    <property type="protein sequence ID" value="RXN86880.1"/>
    <property type="molecule type" value="Genomic_DNA"/>
</dbReference>
<organism evidence="2 3">
    <name type="scientific">Achromobacter aloeverae</name>
    <dbReference type="NCBI Taxonomy" id="1750518"/>
    <lineage>
        <taxon>Bacteria</taxon>
        <taxon>Pseudomonadati</taxon>
        <taxon>Pseudomonadota</taxon>
        <taxon>Betaproteobacteria</taxon>
        <taxon>Burkholderiales</taxon>
        <taxon>Alcaligenaceae</taxon>
        <taxon>Achromobacter</taxon>
    </lineage>
</organism>
<dbReference type="Proteomes" id="UP000290849">
    <property type="component" value="Unassembled WGS sequence"/>
</dbReference>
<protein>
    <submittedName>
        <fullName evidence="2">Uncharacterized protein</fullName>
    </submittedName>
</protein>
<evidence type="ECO:0000313" key="2">
    <source>
        <dbReference type="EMBL" id="RXN86880.1"/>
    </source>
</evidence>
<feature type="region of interest" description="Disordered" evidence="1">
    <location>
        <begin position="1"/>
        <end position="30"/>
    </location>
</feature>
<sequence>MHVNTNGAVPQSEFQRGEPQRHDARGTTGEGAAALSFRSFPASAAGRAATTCCGGELFWPAAYTERKAIEIAAANESASRTVVHAQFALREGEGPSPYIAFPPGAAGTEAVPLELPNLRAYSVGDRWTVIPRPGKISMLECLLKAAICDGKRPEEARKILAEKPRFGPDDLGSWGIHETLLGERSGVQRYGSCEMLESMDRERWAKLWSVVKPERRLIHERMAADLVHQALESKFDMARGERQEPKFDYVLFLSQSHIPDKTWGRPTLAYQKLKLVHGVNLRECVISFRELPSGKCETAPVFAFDDNIESWTFYGFKKNKD</sequence>
<gene>
    <name evidence="2" type="ORF">C7R54_18415</name>
</gene>
<dbReference type="OrthoDB" id="9857722at2"/>
<dbReference type="AlphaFoldDB" id="A0A4Q1HH67"/>
<comment type="caution">
    <text evidence="2">The sequence shown here is derived from an EMBL/GenBank/DDBJ whole genome shotgun (WGS) entry which is preliminary data.</text>
</comment>
<name>A0A4Q1HH67_9BURK</name>
<keyword evidence="3" id="KW-1185">Reference proteome</keyword>
<proteinExistence type="predicted"/>
<dbReference type="RefSeq" id="WP_129151880.1">
    <property type="nucleotide sequence ID" value="NZ_JBHSDO010000012.1"/>
</dbReference>